<evidence type="ECO:0000313" key="1">
    <source>
        <dbReference type="EMBL" id="GAQ23517.1"/>
    </source>
</evidence>
<accession>A0A124BS80</accession>
<dbReference type="Proteomes" id="UP000056209">
    <property type="component" value="Unassembled WGS sequence"/>
</dbReference>
<dbReference type="RefSeq" id="WP_058979469.1">
    <property type="nucleotide sequence ID" value="NZ_BCMS01000003.1"/>
</dbReference>
<proteinExistence type="predicted"/>
<organism evidence="1 2">
    <name type="scientific">Deinococcus grandis</name>
    <dbReference type="NCBI Taxonomy" id="57498"/>
    <lineage>
        <taxon>Bacteria</taxon>
        <taxon>Thermotogati</taxon>
        <taxon>Deinococcota</taxon>
        <taxon>Deinococci</taxon>
        <taxon>Deinococcales</taxon>
        <taxon>Deinococcaceae</taxon>
        <taxon>Deinococcus</taxon>
    </lineage>
</organism>
<dbReference type="EMBL" id="BCMS01000003">
    <property type="protein sequence ID" value="GAQ23517.1"/>
    <property type="molecule type" value="Genomic_DNA"/>
</dbReference>
<name>A0A124BS80_9DEIO</name>
<keyword evidence="2" id="KW-1185">Reference proteome</keyword>
<gene>
    <name evidence="1" type="ORF">DEIGR_310036</name>
</gene>
<dbReference type="OrthoDB" id="72547at2"/>
<protein>
    <submittedName>
        <fullName evidence="1">Uncharacterized protein</fullName>
    </submittedName>
</protein>
<comment type="caution">
    <text evidence="1">The sequence shown here is derived from an EMBL/GenBank/DDBJ whole genome shotgun (WGS) entry which is preliminary data.</text>
</comment>
<dbReference type="AlphaFoldDB" id="A0A124BS80"/>
<reference evidence="2" key="1">
    <citation type="submission" date="2015-11" db="EMBL/GenBank/DDBJ databases">
        <title>Draft Genome Sequence of the Radioresistant Bacterium Deinococcus grandis, Isolated from Freshwater Fish in Japan.</title>
        <authorList>
            <person name="Satoh K."/>
            <person name="Onodera T."/>
            <person name="Omoso K."/>
            <person name="Takeda-Yano K."/>
            <person name="Katayama T."/>
            <person name="Oono Y."/>
            <person name="Narumi I."/>
        </authorList>
    </citation>
    <scope>NUCLEOTIDE SEQUENCE [LARGE SCALE GENOMIC DNA]</scope>
    <source>
        <strain evidence="2">ATCC 43672</strain>
    </source>
</reference>
<sequence length="60" mass="6643">MFVLEYTVGGTSKFQFGACPRSLRAAVRAQEQGTSLALGEPIRTDRLHLFPAVQARLNHQ</sequence>
<evidence type="ECO:0000313" key="2">
    <source>
        <dbReference type="Proteomes" id="UP000056209"/>
    </source>
</evidence>